<reference evidence="1" key="1">
    <citation type="submission" date="2014-05" db="EMBL/GenBank/DDBJ databases">
        <authorList>
            <person name="Chronopoulou M."/>
        </authorList>
    </citation>
    <scope>NUCLEOTIDE SEQUENCE</scope>
    <source>
        <tissue evidence="1">Whole organism</tissue>
    </source>
</reference>
<evidence type="ECO:0000313" key="1">
    <source>
        <dbReference type="EMBL" id="CDW47098.1"/>
    </source>
</evidence>
<protein>
    <submittedName>
        <fullName evidence="1">Uncharacterized protein</fullName>
    </submittedName>
</protein>
<proteinExistence type="predicted"/>
<sequence>MKRIACLTRWISLPIIEGTFIVEMTFSIKVCDNDF</sequence>
<dbReference type="AlphaFoldDB" id="A0A0K2V972"/>
<name>A0A0K2V972_LEPSM</name>
<organism evidence="1">
    <name type="scientific">Lepeophtheirus salmonis</name>
    <name type="common">Salmon louse</name>
    <name type="synonym">Caligus salmonis</name>
    <dbReference type="NCBI Taxonomy" id="72036"/>
    <lineage>
        <taxon>Eukaryota</taxon>
        <taxon>Metazoa</taxon>
        <taxon>Ecdysozoa</taxon>
        <taxon>Arthropoda</taxon>
        <taxon>Crustacea</taxon>
        <taxon>Multicrustacea</taxon>
        <taxon>Hexanauplia</taxon>
        <taxon>Copepoda</taxon>
        <taxon>Siphonostomatoida</taxon>
        <taxon>Caligidae</taxon>
        <taxon>Lepeophtheirus</taxon>
    </lineage>
</organism>
<accession>A0A0K2V972</accession>
<dbReference type="EMBL" id="HACA01029737">
    <property type="protein sequence ID" value="CDW47098.1"/>
    <property type="molecule type" value="Transcribed_RNA"/>
</dbReference>